<reference evidence="6" key="2">
    <citation type="submission" date="2023-06" db="EMBL/GenBank/DDBJ databases">
        <authorList>
            <consortium name="Lawrence Berkeley National Laboratory"/>
            <person name="Mondo S.J."/>
            <person name="Hensen N."/>
            <person name="Bonometti L."/>
            <person name="Westerberg I."/>
            <person name="Brannstrom I.O."/>
            <person name="Guillou S."/>
            <person name="Cros-Aarteil S."/>
            <person name="Calhoun S."/>
            <person name="Haridas S."/>
            <person name="Kuo A."/>
            <person name="Pangilinan J."/>
            <person name="Riley R."/>
            <person name="Labutti K."/>
            <person name="Andreopoulos B."/>
            <person name="Lipzen A."/>
            <person name="Chen C."/>
            <person name="Yanf M."/>
            <person name="Daum C."/>
            <person name="Ng V."/>
            <person name="Clum A."/>
            <person name="Steindorff A."/>
            <person name="Ohm R."/>
            <person name="Martin F."/>
            <person name="Silar P."/>
            <person name="Natvig D."/>
            <person name="Lalanne C."/>
            <person name="Gautier V."/>
            <person name="Ament-Velasquez S.L."/>
            <person name="Kruys A."/>
            <person name="Hutchinson M.I."/>
            <person name="Powell A.J."/>
            <person name="Barry K."/>
            <person name="Miller A.N."/>
            <person name="Grigoriev I.V."/>
            <person name="Debuchy R."/>
            <person name="Gladieux P."/>
            <person name="Thoren M.H."/>
            <person name="Johannesson H."/>
        </authorList>
    </citation>
    <scope>NUCLEOTIDE SEQUENCE</scope>
    <source>
        <strain evidence="6">PSN324</strain>
    </source>
</reference>
<dbReference type="InterPro" id="IPR007568">
    <property type="entry name" value="RTA1"/>
</dbReference>
<keyword evidence="4 5" id="KW-0472">Membrane</keyword>
<gene>
    <name evidence="6" type="ORF">QBC42DRAFT_309511</name>
</gene>
<reference evidence="6" key="1">
    <citation type="journal article" date="2023" name="Mol. Phylogenet. Evol.">
        <title>Genome-scale phylogeny and comparative genomics of the fungal order Sordariales.</title>
        <authorList>
            <person name="Hensen N."/>
            <person name="Bonometti L."/>
            <person name="Westerberg I."/>
            <person name="Brannstrom I.O."/>
            <person name="Guillou S."/>
            <person name="Cros-Aarteil S."/>
            <person name="Calhoun S."/>
            <person name="Haridas S."/>
            <person name="Kuo A."/>
            <person name="Mondo S."/>
            <person name="Pangilinan J."/>
            <person name="Riley R."/>
            <person name="LaButti K."/>
            <person name="Andreopoulos B."/>
            <person name="Lipzen A."/>
            <person name="Chen C."/>
            <person name="Yan M."/>
            <person name="Daum C."/>
            <person name="Ng V."/>
            <person name="Clum A."/>
            <person name="Steindorff A."/>
            <person name="Ohm R.A."/>
            <person name="Martin F."/>
            <person name="Silar P."/>
            <person name="Natvig D.O."/>
            <person name="Lalanne C."/>
            <person name="Gautier V."/>
            <person name="Ament-Velasquez S.L."/>
            <person name="Kruys A."/>
            <person name="Hutchinson M.I."/>
            <person name="Powell A.J."/>
            <person name="Barry K."/>
            <person name="Miller A.N."/>
            <person name="Grigoriev I.V."/>
            <person name="Debuchy R."/>
            <person name="Gladieux P."/>
            <person name="Hiltunen Thoren M."/>
            <person name="Johannesson H."/>
        </authorList>
    </citation>
    <scope>NUCLEOTIDE SEQUENCE</scope>
    <source>
        <strain evidence="6">PSN324</strain>
    </source>
</reference>
<feature type="transmembrane region" description="Helical" evidence="5">
    <location>
        <begin position="135"/>
        <end position="155"/>
    </location>
</feature>
<dbReference type="PANTHER" id="PTHR31465:SF27">
    <property type="entry name" value="DOMAIN PROTEIN, PUTATIVE (AFU_ORTHOLOGUE AFUA_3G01030)-RELATED"/>
    <property type="match status" value="1"/>
</dbReference>
<keyword evidence="7" id="KW-1185">Reference proteome</keyword>
<comment type="caution">
    <text evidence="6">The sequence shown here is derived from an EMBL/GenBank/DDBJ whole genome shotgun (WGS) entry which is preliminary data.</text>
</comment>
<evidence type="ECO:0000256" key="5">
    <source>
        <dbReference type="SAM" id="Phobius"/>
    </source>
</evidence>
<feature type="transmembrane region" description="Helical" evidence="5">
    <location>
        <begin position="20"/>
        <end position="39"/>
    </location>
</feature>
<name>A0AAV9HBB7_9PEZI</name>
<dbReference type="Pfam" id="PF04479">
    <property type="entry name" value="RTA1"/>
    <property type="match status" value="1"/>
</dbReference>
<dbReference type="PANTHER" id="PTHR31465">
    <property type="entry name" value="PROTEIN RTA1-RELATED"/>
    <property type="match status" value="1"/>
</dbReference>
<evidence type="ECO:0000256" key="1">
    <source>
        <dbReference type="ARBA" id="ARBA00004141"/>
    </source>
</evidence>
<dbReference type="Proteomes" id="UP001321749">
    <property type="component" value="Unassembled WGS sequence"/>
</dbReference>
<evidence type="ECO:0000256" key="2">
    <source>
        <dbReference type="ARBA" id="ARBA00022692"/>
    </source>
</evidence>
<keyword evidence="2 5" id="KW-0812">Transmembrane</keyword>
<feature type="transmembrane region" description="Helical" evidence="5">
    <location>
        <begin position="214"/>
        <end position="235"/>
    </location>
</feature>
<evidence type="ECO:0000256" key="4">
    <source>
        <dbReference type="ARBA" id="ARBA00023136"/>
    </source>
</evidence>
<organism evidence="6 7">
    <name type="scientific">Cladorrhinum samala</name>
    <dbReference type="NCBI Taxonomy" id="585594"/>
    <lineage>
        <taxon>Eukaryota</taxon>
        <taxon>Fungi</taxon>
        <taxon>Dikarya</taxon>
        <taxon>Ascomycota</taxon>
        <taxon>Pezizomycotina</taxon>
        <taxon>Sordariomycetes</taxon>
        <taxon>Sordariomycetidae</taxon>
        <taxon>Sordariales</taxon>
        <taxon>Podosporaceae</taxon>
        <taxon>Cladorrhinum</taxon>
    </lineage>
</organism>
<feature type="transmembrane region" description="Helical" evidence="5">
    <location>
        <begin position="46"/>
        <end position="69"/>
    </location>
</feature>
<dbReference type="EMBL" id="MU865127">
    <property type="protein sequence ID" value="KAK4457224.1"/>
    <property type="molecule type" value="Genomic_DNA"/>
</dbReference>
<feature type="transmembrane region" description="Helical" evidence="5">
    <location>
        <begin position="98"/>
        <end position="123"/>
    </location>
</feature>
<protein>
    <submittedName>
        <fullName evidence="6">RTA1 like protein-domain-containing protein</fullName>
    </submittedName>
</protein>
<sequence>MAGLEPYKHGYYLWKYVPSAAAAGIFCAIFALVTIAFVWRIWRARAWFCIPFAVGGYMQFLGYACRAAAHDRTGKLMPFVMVVRSVNGERHASVSPRWLTAIFVTGDVLALAIQGTAAGLMVVAEYAQAAQGIAIAGLIIQIVIFGVFWLTSWLFHTRMRRDSASWCAVPPELPQWEQTMLMLYAVSALIMLRSIFRVIEFVMGAEGYLLGHEWPLYIFDTLPMLAVMGIFWQWFPSSVNDKGHRGTSVSLQGLNLHPGERLDESLYK</sequence>
<evidence type="ECO:0000256" key="3">
    <source>
        <dbReference type="ARBA" id="ARBA00022989"/>
    </source>
</evidence>
<proteinExistence type="predicted"/>
<feature type="transmembrane region" description="Helical" evidence="5">
    <location>
        <begin position="181"/>
        <end position="202"/>
    </location>
</feature>
<evidence type="ECO:0000313" key="7">
    <source>
        <dbReference type="Proteomes" id="UP001321749"/>
    </source>
</evidence>
<dbReference type="AlphaFoldDB" id="A0AAV9HBB7"/>
<keyword evidence="3 5" id="KW-1133">Transmembrane helix</keyword>
<accession>A0AAV9HBB7</accession>
<comment type="subcellular location">
    <subcellularLocation>
        <location evidence="1">Membrane</location>
        <topology evidence="1">Multi-pass membrane protein</topology>
    </subcellularLocation>
</comment>
<evidence type="ECO:0000313" key="6">
    <source>
        <dbReference type="EMBL" id="KAK4457224.1"/>
    </source>
</evidence>
<dbReference type="GO" id="GO:0016020">
    <property type="term" value="C:membrane"/>
    <property type="evidence" value="ECO:0007669"/>
    <property type="project" value="UniProtKB-SubCell"/>
</dbReference>